<feature type="coiled-coil region" evidence="1">
    <location>
        <begin position="132"/>
        <end position="204"/>
    </location>
</feature>
<reference evidence="3" key="1">
    <citation type="submission" date="2016-05" db="EMBL/GenBank/DDBJ databases">
        <authorList>
            <person name="Lavstsen T."/>
            <person name="Jespersen J.S."/>
        </authorList>
    </citation>
    <scope>NUCLEOTIDE SEQUENCE</scope>
    <source>
        <tissue evidence="3">Brain</tissue>
    </source>
</reference>
<gene>
    <name evidence="3" type="primary">MYH11B</name>
</gene>
<proteinExistence type="predicted"/>
<reference evidence="3" key="2">
    <citation type="submission" date="2016-06" db="EMBL/GenBank/DDBJ databases">
        <title>The genome of a short-lived fish provides insights into sex chromosome evolution and the genetic control of aging.</title>
        <authorList>
            <person name="Reichwald K."/>
            <person name="Felder M."/>
            <person name="Petzold A."/>
            <person name="Koch P."/>
            <person name="Groth M."/>
            <person name="Platzer M."/>
        </authorList>
    </citation>
    <scope>NUCLEOTIDE SEQUENCE</scope>
    <source>
        <tissue evidence="3">Brain</tissue>
    </source>
</reference>
<accession>A0A1A8BUA7</accession>
<feature type="compositionally biased region" description="Basic and acidic residues" evidence="2">
    <location>
        <begin position="396"/>
        <end position="405"/>
    </location>
</feature>
<evidence type="ECO:0000256" key="1">
    <source>
        <dbReference type="SAM" id="Coils"/>
    </source>
</evidence>
<evidence type="ECO:0000313" key="3">
    <source>
        <dbReference type="EMBL" id="SBP70393.1"/>
    </source>
</evidence>
<feature type="coiled-coil region" evidence="1">
    <location>
        <begin position="233"/>
        <end position="326"/>
    </location>
</feature>
<name>A0A1A8BUA7_NOTKA</name>
<dbReference type="EMBL" id="HADZ01006452">
    <property type="protein sequence ID" value="SBP70393.1"/>
    <property type="molecule type" value="Transcribed_RNA"/>
</dbReference>
<feature type="region of interest" description="Disordered" evidence="2">
    <location>
        <begin position="359"/>
        <end position="414"/>
    </location>
</feature>
<organism evidence="3">
    <name type="scientific">Nothobranchius kadleci</name>
    <name type="common">African annual killifish</name>
    <dbReference type="NCBI Taxonomy" id="1051664"/>
    <lineage>
        <taxon>Eukaryota</taxon>
        <taxon>Metazoa</taxon>
        <taxon>Chordata</taxon>
        <taxon>Craniata</taxon>
        <taxon>Vertebrata</taxon>
        <taxon>Euteleostomi</taxon>
        <taxon>Actinopterygii</taxon>
        <taxon>Neopterygii</taxon>
        <taxon>Teleostei</taxon>
        <taxon>Neoteleostei</taxon>
        <taxon>Acanthomorphata</taxon>
        <taxon>Ovalentaria</taxon>
        <taxon>Atherinomorphae</taxon>
        <taxon>Cyprinodontiformes</taxon>
        <taxon>Nothobranchiidae</taxon>
        <taxon>Nothobranchius</taxon>
    </lineage>
</organism>
<dbReference type="AlphaFoldDB" id="A0A1A8BUA7"/>
<evidence type="ECO:0000256" key="2">
    <source>
        <dbReference type="SAM" id="MobiDB-lite"/>
    </source>
</evidence>
<sequence length="440" mass="51584">MPILHFPSEELQRKLSGCKHPKNYISHMALLEKVQAQLLITEKWLSDEKQKTSQAETEWEKYKGMITVLEQELDVYQDNAETCNVALQALETKLRKKATVCENQRNLLKQESQLRRRLEQGKVNDQIRNKVYQKLREEISELEEGLDYYQDNAETCKTTIQALKIQLEEKQNVSESLLNQLGLESELRLQLEEEKRNKDSLTEALYKQLRDLEIINAVLVDEMDNIYSETNEAEKLYKVYEKLKVEMSELEEGLDYYQSNAETFKITIQTLKTQLEEREHLIEDLQQESELKLRLGQEIQNKNSFNEDLKTQIRDLEKMNHDLSVKLFNSRKSTPEPDEKLSEELEAFTSRLVEEASLCEPQEQTSERLEADEDYETGKEVCSPPAEQIDSVEASRSLHENEPSPKDSVPQTVRNQNVSLWRRFKKFLTPACLRKHKVRP</sequence>
<keyword evidence="1" id="KW-0175">Coiled coil</keyword>
<protein>
    <submittedName>
        <fullName evidence="3">Myosin, heavy polypeptide 11, smooth muscle b</fullName>
    </submittedName>
</protein>